<dbReference type="OrthoDB" id="6255889at2759"/>
<organism evidence="2">
    <name type="scientific">Schistosoma haematobium</name>
    <name type="common">Blood fluke</name>
    <dbReference type="NCBI Taxonomy" id="6185"/>
    <lineage>
        <taxon>Eukaryota</taxon>
        <taxon>Metazoa</taxon>
        <taxon>Spiralia</taxon>
        <taxon>Lophotrochozoa</taxon>
        <taxon>Platyhelminthes</taxon>
        <taxon>Trematoda</taxon>
        <taxon>Digenea</taxon>
        <taxon>Strigeidida</taxon>
        <taxon>Schistosomatoidea</taxon>
        <taxon>Schistosomatidae</taxon>
        <taxon>Schistosoma</taxon>
    </lineage>
</organism>
<dbReference type="EMBL" id="KL250967">
    <property type="protein sequence ID" value="KGB38077.1"/>
    <property type="molecule type" value="Genomic_DNA"/>
</dbReference>
<accession>A0A094ZV00</accession>
<keyword evidence="1" id="KW-0732">Signal</keyword>
<feature type="chain" id="PRO_5001912290" evidence="1">
    <location>
        <begin position="24"/>
        <end position="91"/>
    </location>
</feature>
<sequence>MFHHYVLVSICFIAFTSVQHIDATDDNFVSAKEQPAKFAPIRRHIMKRNYLWDSRLGKRSMNREAFPWYNHDLYNYYNDDNFRGYYTGYDD</sequence>
<evidence type="ECO:0000313" key="2">
    <source>
        <dbReference type="EMBL" id="KGB38077.1"/>
    </source>
</evidence>
<gene>
    <name evidence="2" type="ORF">MS3_06447</name>
</gene>
<protein>
    <submittedName>
        <fullName evidence="2">Uncharacterized protein</fullName>
    </submittedName>
</protein>
<proteinExistence type="predicted"/>
<feature type="signal peptide" evidence="1">
    <location>
        <begin position="1"/>
        <end position="23"/>
    </location>
</feature>
<evidence type="ECO:0000256" key="1">
    <source>
        <dbReference type="SAM" id="SignalP"/>
    </source>
</evidence>
<name>A0A094ZV00_SCHHA</name>
<dbReference type="AlphaFoldDB" id="A0A094ZV00"/>
<reference evidence="2" key="1">
    <citation type="journal article" date="2012" name="Nat. Genet.">
        <title>Whole-genome sequence of Schistosoma haematobium.</title>
        <authorList>
            <person name="Young N.D."/>
            <person name="Jex A.R."/>
            <person name="Li B."/>
            <person name="Liu S."/>
            <person name="Yang L."/>
            <person name="Xiong Z."/>
            <person name="Li Y."/>
            <person name="Cantacessi C."/>
            <person name="Hall R.S."/>
            <person name="Xu X."/>
            <person name="Chen F."/>
            <person name="Wu X."/>
            <person name="Zerlotini A."/>
            <person name="Oliveira G."/>
            <person name="Hofmann A."/>
            <person name="Zhang G."/>
            <person name="Fang X."/>
            <person name="Kang Y."/>
            <person name="Campbell B.E."/>
            <person name="Loukas A."/>
            <person name="Ranganathan S."/>
            <person name="Rollinson D."/>
            <person name="Rinaldi G."/>
            <person name="Brindley P.J."/>
            <person name="Yang H."/>
            <person name="Wang J."/>
            <person name="Wang J."/>
            <person name="Gasser R.B."/>
        </authorList>
    </citation>
    <scope>NUCLEOTIDE SEQUENCE [LARGE SCALE GENOMIC DNA]</scope>
</reference>